<dbReference type="GO" id="GO:0003899">
    <property type="term" value="F:DNA-directed RNA polymerase activity"/>
    <property type="evidence" value="ECO:0007669"/>
    <property type="project" value="InterPro"/>
</dbReference>
<dbReference type="NCBIfam" id="NF005413">
    <property type="entry name" value="PRK06986.1"/>
    <property type="match status" value="1"/>
</dbReference>
<dbReference type="AlphaFoldDB" id="A0A2N1PUL6"/>
<organism evidence="6 7">
    <name type="scientific">Candidatus Wallbacteria bacterium HGW-Wallbacteria-1</name>
    <dbReference type="NCBI Taxonomy" id="2013854"/>
    <lineage>
        <taxon>Bacteria</taxon>
        <taxon>Candidatus Walliibacteriota</taxon>
    </lineage>
</organism>
<evidence type="ECO:0000313" key="7">
    <source>
        <dbReference type="Proteomes" id="UP000233256"/>
    </source>
</evidence>
<dbReference type="InterPro" id="IPR007624">
    <property type="entry name" value="RNA_pol_sigma70_r3"/>
</dbReference>
<feature type="domain" description="RNA polymerase sigma-70" evidence="5">
    <location>
        <begin position="218"/>
        <end position="244"/>
    </location>
</feature>
<sequence length="257" mass="29330">MTINDPDLELWQQYKATGDPKAKENLILKYASFVKYVAGRIAMNLPDSVDFEDLVGYGIFGLIDAINKYDPARQVKFKTYAQTRIRGAIFDELRVLDWTPRSIRQKARELERVLVKIENDRGRAATDEEIAEELGCSMKELQKIYNDTRGALLLSLDEICFDSENSSVRMNFIEDGTIDSPQESIEKSELKDLLAEAIGSLSEREKLVITLYYYEELTLKEIGKVLGVSDSRVSQLHTKAVLRLRARLAKLRNVLTE</sequence>
<evidence type="ECO:0000256" key="4">
    <source>
        <dbReference type="ARBA" id="ARBA00023163"/>
    </source>
</evidence>
<dbReference type="InterPro" id="IPR007630">
    <property type="entry name" value="RNA_pol_sigma70_r4"/>
</dbReference>
<gene>
    <name evidence="6" type="ORF">CVV64_01005</name>
</gene>
<dbReference type="PANTHER" id="PTHR30385">
    <property type="entry name" value="SIGMA FACTOR F FLAGELLAR"/>
    <property type="match status" value="1"/>
</dbReference>
<dbReference type="PIRSF" id="PIRSF000770">
    <property type="entry name" value="RNA_pol_sigma-SigE/K"/>
    <property type="match status" value="1"/>
</dbReference>
<dbReference type="Proteomes" id="UP000233256">
    <property type="component" value="Unassembled WGS sequence"/>
</dbReference>
<accession>A0A2N1PUL6</accession>
<dbReference type="Gene3D" id="1.20.140.160">
    <property type="match status" value="1"/>
</dbReference>
<dbReference type="InterPro" id="IPR007627">
    <property type="entry name" value="RNA_pol_sigma70_r2"/>
</dbReference>
<evidence type="ECO:0000259" key="5">
    <source>
        <dbReference type="PROSITE" id="PS00716"/>
    </source>
</evidence>
<dbReference type="EMBL" id="PGXC01000001">
    <property type="protein sequence ID" value="PKK92025.1"/>
    <property type="molecule type" value="Genomic_DNA"/>
</dbReference>
<dbReference type="PROSITE" id="PS00716">
    <property type="entry name" value="SIGMA70_2"/>
    <property type="match status" value="1"/>
</dbReference>
<keyword evidence="2" id="KW-0731">Sigma factor</keyword>
<dbReference type="InterPro" id="IPR014284">
    <property type="entry name" value="RNA_pol_sigma-70_dom"/>
</dbReference>
<dbReference type="Pfam" id="PF04539">
    <property type="entry name" value="Sigma70_r3"/>
    <property type="match status" value="1"/>
</dbReference>
<dbReference type="NCBIfam" id="TIGR02937">
    <property type="entry name" value="sigma70-ECF"/>
    <property type="match status" value="1"/>
</dbReference>
<dbReference type="SUPFAM" id="SSF88659">
    <property type="entry name" value="Sigma3 and sigma4 domains of RNA polymerase sigma factors"/>
    <property type="match status" value="2"/>
</dbReference>
<reference evidence="6 7" key="1">
    <citation type="journal article" date="2017" name="ISME J.">
        <title>Potential for microbial H2 and metal transformations associated with novel bacteria and archaea in deep terrestrial subsurface sediments.</title>
        <authorList>
            <person name="Hernsdorf A.W."/>
            <person name="Amano Y."/>
            <person name="Miyakawa K."/>
            <person name="Ise K."/>
            <person name="Suzuki Y."/>
            <person name="Anantharaman K."/>
            <person name="Probst A."/>
            <person name="Burstein D."/>
            <person name="Thomas B.C."/>
            <person name="Banfield J.F."/>
        </authorList>
    </citation>
    <scope>NUCLEOTIDE SEQUENCE [LARGE SCALE GENOMIC DNA]</scope>
    <source>
        <strain evidence="6">HGW-Wallbacteria-1</strain>
    </source>
</reference>
<dbReference type="PANTHER" id="PTHR30385:SF7">
    <property type="entry name" value="RNA POLYMERASE SIGMA FACTOR FLIA"/>
    <property type="match status" value="1"/>
</dbReference>
<dbReference type="Pfam" id="PF04545">
    <property type="entry name" value="Sigma70_r4"/>
    <property type="match status" value="1"/>
</dbReference>
<dbReference type="InterPro" id="IPR012845">
    <property type="entry name" value="RNA_pol_sigma_FliA_WhiG"/>
</dbReference>
<dbReference type="NCBIfam" id="TIGR02479">
    <property type="entry name" value="FliA_WhiG"/>
    <property type="match status" value="1"/>
</dbReference>
<keyword evidence="4" id="KW-0804">Transcription</keyword>
<proteinExistence type="predicted"/>
<protein>
    <submittedName>
        <fullName evidence="6">RNA polymerase sigma factor WhiG</fullName>
    </submittedName>
</protein>
<dbReference type="Gene3D" id="1.10.1740.10">
    <property type="match status" value="1"/>
</dbReference>
<dbReference type="NCBIfam" id="NF004935">
    <property type="entry name" value="PRK06288.1"/>
    <property type="match status" value="1"/>
</dbReference>
<dbReference type="SUPFAM" id="SSF88946">
    <property type="entry name" value="Sigma2 domain of RNA polymerase sigma factors"/>
    <property type="match status" value="1"/>
</dbReference>
<dbReference type="InterPro" id="IPR000943">
    <property type="entry name" value="RNA_pol_sigma70"/>
</dbReference>
<dbReference type="Pfam" id="PF04542">
    <property type="entry name" value="Sigma70_r2"/>
    <property type="match status" value="1"/>
</dbReference>
<dbReference type="GO" id="GO:0003677">
    <property type="term" value="F:DNA binding"/>
    <property type="evidence" value="ECO:0007669"/>
    <property type="project" value="UniProtKB-KW"/>
</dbReference>
<name>A0A2N1PUL6_9BACT</name>
<dbReference type="GO" id="GO:0006352">
    <property type="term" value="P:DNA-templated transcription initiation"/>
    <property type="evidence" value="ECO:0007669"/>
    <property type="project" value="InterPro"/>
</dbReference>
<evidence type="ECO:0000256" key="3">
    <source>
        <dbReference type="ARBA" id="ARBA00023125"/>
    </source>
</evidence>
<evidence type="ECO:0000313" key="6">
    <source>
        <dbReference type="EMBL" id="PKK92025.1"/>
    </source>
</evidence>
<evidence type="ECO:0000256" key="1">
    <source>
        <dbReference type="ARBA" id="ARBA00023015"/>
    </source>
</evidence>
<comment type="caution">
    <text evidence="6">The sequence shown here is derived from an EMBL/GenBank/DDBJ whole genome shotgun (WGS) entry which is preliminary data.</text>
</comment>
<keyword evidence="3" id="KW-0238">DNA-binding</keyword>
<dbReference type="PRINTS" id="PR00046">
    <property type="entry name" value="SIGMA70FCT"/>
</dbReference>
<dbReference type="InterPro" id="IPR013324">
    <property type="entry name" value="RNA_pol_sigma_r3/r4-like"/>
</dbReference>
<dbReference type="CDD" id="cd06171">
    <property type="entry name" value="Sigma70_r4"/>
    <property type="match status" value="1"/>
</dbReference>
<evidence type="ECO:0000256" key="2">
    <source>
        <dbReference type="ARBA" id="ARBA00023082"/>
    </source>
</evidence>
<dbReference type="GO" id="GO:0016987">
    <property type="term" value="F:sigma factor activity"/>
    <property type="evidence" value="ECO:0007669"/>
    <property type="project" value="UniProtKB-KW"/>
</dbReference>
<keyword evidence="1" id="KW-0805">Transcription regulation</keyword>
<dbReference type="InterPro" id="IPR013325">
    <property type="entry name" value="RNA_pol_sigma_r2"/>
</dbReference>